<evidence type="ECO:0000313" key="2">
    <source>
        <dbReference type="Proteomes" id="UP000256817"/>
    </source>
</evidence>
<name>A0ABX9Z2R2_9GAMM</name>
<protein>
    <submittedName>
        <fullName evidence="1">Uncharacterized protein</fullName>
    </submittedName>
</protein>
<organism evidence="1 2">
    <name type="scientific">Pectobacterium aquaticum</name>
    <dbReference type="NCBI Taxonomy" id="2204145"/>
    <lineage>
        <taxon>Bacteria</taxon>
        <taxon>Pseudomonadati</taxon>
        <taxon>Pseudomonadota</taxon>
        <taxon>Gammaproteobacteria</taxon>
        <taxon>Enterobacterales</taxon>
        <taxon>Pectobacteriaceae</taxon>
        <taxon>Pectobacterium</taxon>
    </lineage>
</organism>
<comment type="caution">
    <text evidence="1">The sequence shown here is derived from an EMBL/GenBank/DDBJ whole genome shotgun (WGS) entry which is preliminary data.</text>
</comment>
<proteinExistence type="predicted"/>
<dbReference type="Proteomes" id="UP000256817">
    <property type="component" value="Unassembled WGS sequence"/>
</dbReference>
<gene>
    <name evidence="1" type="ORF">DMB85_013425</name>
</gene>
<reference evidence="1" key="1">
    <citation type="submission" date="2018-11" db="EMBL/GenBank/DDBJ databases">
        <title>Draft genome sequences of proposed Pectobacterium aquaticum sp. nov. isolated in France from fresh water.</title>
        <authorList>
            <person name="Pedron J."/>
            <person name="Barny M.A."/>
        </authorList>
    </citation>
    <scope>NUCLEOTIDE SEQUENCE [LARGE SCALE GENOMIC DNA]</scope>
    <source>
        <strain evidence="1">A35-S23-M15</strain>
    </source>
</reference>
<accession>A0ABX9Z2R2</accession>
<evidence type="ECO:0000313" key="1">
    <source>
        <dbReference type="EMBL" id="RRO07314.1"/>
    </source>
</evidence>
<dbReference type="EMBL" id="QHJW02000031">
    <property type="protein sequence ID" value="RRO07314.1"/>
    <property type="molecule type" value="Genomic_DNA"/>
</dbReference>
<sequence length="81" mass="8932">MQLIGVITQKLTLAPVAEIDNVSGKIYIANRTTDASIGYSIDGETWQIYTQAFSVPTGVKEIKIKAVRYGWKESEVVSVKL</sequence>
<keyword evidence="2" id="KW-1185">Reference proteome</keyword>